<comment type="caution">
    <text evidence="1">The sequence shown here is derived from an EMBL/GenBank/DDBJ whole genome shotgun (WGS) entry which is preliminary data.</text>
</comment>
<proteinExistence type="predicted"/>
<dbReference type="AlphaFoldDB" id="A0A2H9VLX5"/>
<dbReference type="Proteomes" id="UP000242687">
    <property type="component" value="Unassembled WGS sequence"/>
</dbReference>
<accession>A0A2H9VLX5</accession>
<organism evidence="1 2">
    <name type="scientific">Mucilaginibacter auburnensis</name>
    <dbReference type="NCBI Taxonomy" id="1457233"/>
    <lineage>
        <taxon>Bacteria</taxon>
        <taxon>Pseudomonadati</taxon>
        <taxon>Bacteroidota</taxon>
        <taxon>Sphingobacteriia</taxon>
        <taxon>Sphingobacteriales</taxon>
        <taxon>Sphingobacteriaceae</taxon>
        <taxon>Mucilaginibacter</taxon>
    </lineage>
</organism>
<protein>
    <submittedName>
        <fullName evidence="1">Uncharacterized protein</fullName>
    </submittedName>
</protein>
<keyword evidence="2" id="KW-1185">Reference proteome</keyword>
<reference evidence="1 2" key="1">
    <citation type="submission" date="2017-11" db="EMBL/GenBank/DDBJ databases">
        <title>Genomic Encyclopedia of Archaeal and Bacterial Type Strains, Phase II (KMG-II): From Individual Species to Whole Genera.</title>
        <authorList>
            <person name="Goeker M."/>
        </authorList>
    </citation>
    <scope>NUCLEOTIDE SEQUENCE [LARGE SCALE GENOMIC DNA]</scope>
    <source>
        <strain evidence="1 2">DSM 28175</strain>
    </source>
</reference>
<sequence>MPQKLTNLFITLVSKINSQLLKSFLTIKELLSKFTVIFFRQNELLNF</sequence>
<dbReference type="EMBL" id="PGFJ01000002">
    <property type="protein sequence ID" value="PJJ79295.1"/>
    <property type="molecule type" value="Genomic_DNA"/>
</dbReference>
<gene>
    <name evidence="1" type="ORF">CLV57_2427</name>
</gene>
<evidence type="ECO:0000313" key="2">
    <source>
        <dbReference type="Proteomes" id="UP000242687"/>
    </source>
</evidence>
<name>A0A2H9VLX5_9SPHI</name>
<evidence type="ECO:0000313" key="1">
    <source>
        <dbReference type="EMBL" id="PJJ79295.1"/>
    </source>
</evidence>